<name>A0A3S5B2R7_9PLAT</name>
<evidence type="ECO:0000256" key="1">
    <source>
        <dbReference type="ARBA" id="ARBA00004141"/>
    </source>
</evidence>
<protein>
    <recommendedName>
        <fullName evidence="6">Cation efflux protein transmembrane domain-containing protein</fullName>
    </recommendedName>
</protein>
<dbReference type="GO" id="GO:0006882">
    <property type="term" value="P:intracellular zinc ion homeostasis"/>
    <property type="evidence" value="ECO:0007669"/>
    <property type="project" value="TreeGrafter"/>
</dbReference>
<evidence type="ECO:0000313" key="8">
    <source>
        <dbReference type="Proteomes" id="UP000784294"/>
    </source>
</evidence>
<keyword evidence="8" id="KW-1185">Reference proteome</keyword>
<evidence type="ECO:0000313" key="7">
    <source>
        <dbReference type="EMBL" id="VEL11615.1"/>
    </source>
</evidence>
<accession>A0A3S5B2R7</accession>
<keyword evidence="5" id="KW-0472">Membrane</keyword>
<comment type="caution">
    <text evidence="7">The sequence shown here is derived from an EMBL/GenBank/DDBJ whole genome shotgun (WGS) entry which is preliminary data.</text>
</comment>
<proteinExistence type="predicted"/>
<dbReference type="GO" id="GO:0006829">
    <property type="term" value="P:zinc ion transport"/>
    <property type="evidence" value="ECO:0007669"/>
    <property type="project" value="InterPro"/>
</dbReference>
<dbReference type="GO" id="GO:0008324">
    <property type="term" value="F:monoatomic cation transmembrane transporter activity"/>
    <property type="evidence" value="ECO:0007669"/>
    <property type="project" value="InterPro"/>
</dbReference>
<dbReference type="PANTHER" id="PTHR13414">
    <property type="entry name" value="HUEL-CATION TRANSPORTER"/>
    <property type="match status" value="1"/>
</dbReference>
<dbReference type="AlphaFoldDB" id="A0A3S5B2R7"/>
<evidence type="ECO:0000256" key="2">
    <source>
        <dbReference type="ARBA" id="ARBA00022448"/>
    </source>
</evidence>
<keyword evidence="3" id="KW-0812">Transmembrane</keyword>
<evidence type="ECO:0000256" key="3">
    <source>
        <dbReference type="ARBA" id="ARBA00022692"/>
    </source>
</evidence>
<evidence type="ECO:0000256" key="4">
    <source>
        <dbReference type="ARBA" id="ARBA00022989"/>
    </source>
</evidence>
<feature type="domain" description="Cation efflux protein transmembrane" evidence="6">
    <location>
        <begin position="27"/>
        <end position="101"/>
    </location>
</feature>
<keyword evidence="2" id="KW-0813">Transport</keyword>
<organism evidence="7 8">
    <name type="scientific">Protopolystoma xenopodis</name>
    <dbReference type="NCBI Taxonomy" id="117903"/>
    <lineage>
        <taxon>Eukaryota</taxon>
        <taxon>Metazoa</taxon>
        <taxon>Spiralia</taxon>
        <taxon>Lophotrochozoa</taxon>
        <taxon>Platyhelminthes</taxon>
        <taxon>Monogenea</taxon>
        <taxon>Polyopisthocotylea</taxon>
        <taxon>Polystomatidea</taxon>
        <taxon>Polystomatidae</taxon>
        <taxon>Protopolystoma</taxon>
    </lineage>
</organism>
<dbReference type="GO" id="GO:0005783">
    <property type="term" value="C:endoplasmic reticulum"/>
    <property type="evidence" value="ECO:0007669"/>
    <property type="project" value="TreeGrafter"/>
</dbReference>
<evidence type="ECO:0000256" key="5">
    <source>
        <dbReference type="ARBA" id="ARBA00023136"/>
    </source>
</evidence>
<dbReference type="Pfam" id="PF01545">
    <property type="entry name" value="Cation_efflux"/>
    <property type="match status" value="1"/>
</dbReference>
<comment type="subcellular location">
    <subcellularLocation>
        <location evidence="1">Membrane</location>
        <topology evidence="1">Multi-pass membrane protein</topology>
    </subcellularLocation>
</comment>
<gene>
    <name evidence="7" type="ORF">PXEA_LOCUS5055</name>
</gene>
<dbReference type="Gene3D" id="1.20.1510.10">
    <property type="entry name" value="Cation efflux protein transmembrane domain"/>
    <property type="match status" value="1"/>
</dbReference>
<dbReference type="PANTHER" id="PTHR13414:SF9">
    <property type="entry name" value="PROTON-COUPLED ZINC ANTIPORTER SLC30A9, MITOCHONDRIAL"/>
    <property type="match status" value="1"/>
</dbReference>
<dbReference type="OrthoDB" id="435980at2759"/>
<dbReference type="EMBL" id="CAAALY010012323">
    <property type="protein sequence ID" value="VEL11615.1"/>
    <property type="molecule type" value="Genomic_DNA"/>
</dbReference>
<dbReference type="InterPro" id="IPR027469">
    <property type="entry name" value="Cation_efflux_TMD_sf"/>
</dbReference>
<dbReference type="SUPFAM" id="SSF161111">
    <property type="entry name" value="Cation efflux protein transmembrane domain-like"/>
    <property type="match status" value="1"/>
</dbReference>
<reference evidence="7" key="1">
    <citation type="submission" date="2018-11" db="EMBL/GenBank/DDBJ databases">
        <authorList>
            <consortium name="Pathogen Informatics"/>
        </authorList>
    </citation>
    <scope>NUCLEOTIDE SEQUENCE</scope>
</reference>
<dbReference type="GO" id="GO:0016020">
    <property type="term" value="C:membrane"/>
    <property type="evidence" value="ECO:0007669"/>
    <property type="project" value="UniProtKB-SubCell"/>
</dbReference>
<dbReference type="Proteomes" id="UP000784294">
    <property type="component" value="Unassembled WGS sequence"/>
</dbReference>
<dbReference type="InterPro" id="IPR058533">
    <property type="entry name" value="Cation_efflux_TM"/>
</dbReference>
<evidence type="ECO:0000259" key="6">
    <source>
        <dbReference type="Pfam" id="PF01545"/>
    </source>
</evidence>
<keyword evidence="4" id="KW-1133">Transmembrane helix</keyword>
<sequence length="171" mass="18521">MDLNFLIAGTLALAYREAYIQSKRQKISVMRWVTSGADPSTSVVFLEDLAAVLGVVVASTAMAVSAWTGQTWPDALGGVLVAGILGSVAFQIVHSNTEMLIGKAIPEEKREAIMSLVDNAKIVRGTYDIKATMLGGEMVRFKAEVDIDGRELTKRYLETLPLDLLLQKCSS</sequence>
<dbReference type="InterPro" id="IPR040177">
    <property type="entry name" value="SLC30A9"/>
</dbReference>